<dbReference type="AlphaFoldDB" id="A0A7Y0LFI3"/>
<keyword evidence="3" id="KW-0858">Xylan degradation</keyword>
<evidence type="ECO:0000256" key="7">
    <source>
        <dbReference type="ARBA" id="ARBA00023326"/>
    </source>
</evidence>
<dbReference type="Proteomes" id="UP000568664">
    <property type="component" value="Unassembled WGS sequence"/>
</dbReference>
<dbReference type="GO" id="GO:0045493">
    <property type="term" value="P:xylan catabolic process"/>
    <property type="evidence" value="ECO:0007669"/>
    <property type="project" value="UniProtKB-KW"/>
</dbReference>
<accession>A0A7Y0LFI3</accession>
<dbReference type="PANTHER" id="PTHR38050">
    <property type="match status" value="1"/>
</dbReference>
<keyword evidence="5 10" id="KW-0378">Hydrolase</keyword>
<gene>
    <name evidence="10" type="ORF">HII17_18395</name>
</gene>
<keyword evidence="6" id="KW-0119">Carbohydrate metabolism</keyword>
<dbReference type="RefSeq" id="WP_169076844.1">
    <property type="nucleotide sequence ID" value="NZ_JABBXH010000010.1"/>
</dbReference>
<dbReference type="PANTHER" id="PTHR38050:SF2">
    <property type="entry name" value="FERULOYL ESTERASE C-RELATED"/>
    <property type="match status" value="1"/>
</dbReference>
<keyword evidence="4 8" id="KW-0732">Signal</keyword>
<dbReference type="GO" id="GO:0030600">
    <property type="term" value="F:feruloyl esterase activity"/>
    <property type="evidence" value="ECO:0007669"/>
    <property type="project" value="InterPro"/>
</dbReference>
<feature type="chain" id="PRO_5031386743" evidence="8">
    <location>
        <begin position="24"/>
        <end position="301"/>
    </location>
</feature>
<evidence type="ECO:0000256" key="8">
    <source>
        <dbReference type="SAM" id="SignalP"/>
    </source>
</evidence>
<comment type="caution">
    <text evidence="10">The sequence shown here is derived from an EMBL/GenBank/DDBJ whole genome shotgun (WGS) entry which is preliminary data.</text>
</comment>
<dbReference type="InterPro" id="IPR043595">
    <property type="entry name" value="FaeB/C/D"/>
</dbReference>
<evidence type="ECO:0000256" key="6">
    <source>
        <dbReference type="ARBA" id="ARBA00023277"/>
    </source>
</evidence>
<evidence type="ECO:0000256" key="4">
    <source>
        <dbReference type="ARBA" id="ARBA00022729"/>
    </source>
</evidence>
<evidence type="ECO:0000259" key="9">
    <source>
        <dbReference type="Pfam" id="PF00561"/>
    </source>
</evidence>
<dbReference type="Gene3D" id="3.40.50.1820">
    <property type="entry name" value="alpha/beta hydrolase"/>
    <property type="match status" value="1"/>
</dbReference>
<evidence type="ECO:0000313" key="11">
    <source>
        <dbReference type="Proteomes" id="UP000568664"/>
    </source>
</evidence>
<keyword evidence="11" id="KW-1185">Reference proteome</keyword>
<evidence type="ECO:0000256" key="1">
    <source>
        <dbReference type="ARBA" id="ARBA00004613"/>
    </source>
</evidence>
<dbReference type="SUPFAM" id="SSF53474">
    <property type="entry name" value="alpha/beta-Hydrolases"/>
    <property type="match status" value="1"/>
</dbReference>
<evidence type="ECO:0000313" key="10">
    <source>
        <dbReference type="EMBL" id="NMP33521.1"/>
    </source>
</evidence>
<dbReference type="PROSITE" id="PS51257">
    <property type="entry name" value="PROKAR_LIPOPROTEIN"/>
    <property type="match status" value="1"/>
</dbReference>
<dbReference type="EMBL" id="JABBXH010000010">
    <property type="protein sequence ID" value="NMP33521.1"/>
    <property type="molecule type" value="Genomic_DNA"/>
</dbReference>
<evidence type="ECO:0000256" key="2">
    <source>
        <dbReference type="ARBA" id="ARBA00022525"/>
    </source>
</evidence>
<evidence type="ECO:0000256" key="5">
    <source>
        <dbReference type="ARBA" id="ARBA00022801"/>
    </source>
</evidence>
<proteinExistence type="predicted"/>
<keyword evidence="2" id="KW-0964">Secreted</keyword>
<feature type="domain" description="AB hydrolase-1" evidence="9">
    <location>
        <begin position="81"/>
        <end position="199"/>
    </location>
</feature>
<keyword evidence="7" id="KW-0624">Polysaccharide degradation</keyword>
<comment type="subcellular location">
    <subcellularLocation>
        <location evidence="1">Secreted</location>
    </subcellularLocation>
</comment>
<dbReference type="Pfam" id="PF00561">
    <property type="entry name" value="Abhydrolase_1"/>
    <property type="match status" value="1"/>
</dbReference>
<organism evidence="10 11">
    <name type="scientific">Thalassotalea algicola</name>
    <dbReference type="NCBI Taxonomy" id="2716224"/>
    <lineage>
        <taxon>Bacteria</taxon>
        <taxon>Pseudomonadati</taxon>
        <taxon>Pseudomonadota</taxon>
        <taxon>Gammaproteobacteria</taxon>
        <taxon>Alteromonadales</taxon>
        <taxon>Colwelliaceae</taxon>
        <taxon>Thalassotalea</taxon>
    </lineage>
</organism>
<feature type="signal peptide" evidence="8">
    <location>
        <begin position="1"/>
        <end position="23"/>
    </location>
</feature>
<reference evidence="10 11" key="1">
    <citation type="submission" date="2020-04" db="EMBL/GenBank/DDBJ databases">
        <title>Thalassotalea sp. M1531, isolated from the surface of marine red alga.</title>
        <authorList>
            <person name="Pang L."/>
            <person name="Lu D.-C."/>
        </authorList>
    </citation>
    <scope>NUCLEOTIDE SEQUENCE [LARGE SCALE GENOMIC DNA]</scope>
    <source>
        <strain evidence="10 11">M1531</strain>
    </source>
</reference>
<dbReference type="InterPro" id="IPR029058">
    <property type="entry name" value="AB_hydrolase_fold"/>
</dbReference>
<sequence length="301" mass="32591">MHQRTYKLLQISAVVLSTTLLFACGGGGSSSNKTQKPDNTITTKTCAGVNLNDSYNCIRVDSRDSLAFVPSTISAETSIAIFLHGAPGSPSKVMNIFDAENLANSYDMIALGPKGNASDYEWDSQNIDANNTNLDINYLVKLIDEVRANYNLSSEKVYVFGYSAGGFMAYKLACKVPESITAIVSLAGQYRGDLDACPTSTPMNIHHLHSPFDKDVPYGGRAFGEIASVDDTIALWAIKNGCSDEIISTEGAGITQSSAKTTTNLYQGCTHQLGLSIMETVEHEDNYQADKLLDTFKHLLR</sequence>
<dbReference type="GO" id="GO:0005576">
    <property type="term" value="C:extracellular region"/>
    <property type="evidence" value="ECO:0007669"/>
    <property type="project" value="UniProtKB-SubCell"/>
</dbReference>
<evidence type="ECO:0000256" key="3">
    <source>
        <dbReference type="ARBA" id="ARBA00022651"/>
    </source>
</evidence>
<name>A0A7Y0LFI3_9GAMM</name>
<protein>
    <submittedName>
        <fullName evidence="10">Alpha/beta fold hydrolase</fullName>
    </submittedName>
</protein>
<dbReference type="InterPro" id="IPR000073">
    <property type="entry name" value="AB_hydrolase_1"/>
</dbReference>